<dbReference type="Gene3D" id="6.10.20.40">
    <property type="entry name" value="TEA/ATTS domain"/>
    <property type="match status" value="1"/>
</dbReference>
<feature type="compositionally biased region" description="Low complexity" evidence="3">
    <location>
        <begin position="126"/>
        <end position="141"/>
    </location>
</feature>
<accession>A0AAD7B3T8</accession>
<comment type="similarity">
    <text evidence="1">Belongs to the TEC1 family.</text>
</comment>
<feature type="DNA-binding region" description="TEA" evidence="2">
    <location>
        <begin position="21"/>
        <end position="96"/>
    </location>
</feature>
<protein>
    <recommendedName>
        <fullName evidence="4">TEA domain-containing protein</fullName>
    </recommendedName>
</protein>
<dbReference type="PROSITE" id="PS51088">
    <property type="entry name" value="TEA_2"/>
    <property type="match status" value="1"/>
</dbReference>
<proteinExistence type="inferred from homology"/>
<dbReference type="Proteomes" id="UP001221142">
    <property type="component" value="Unassembled WGS sequence"/>
</dbReference>
<evidence type="ECO:0000256" key="3">
    <source>
        <dbReference type="SAM" id="MobiDB-lite"/>
    </source>
</evidence>
<dbReference type="InterPro" id="IPR038096">
    <property type="entry name" value="TEA/ATTS_sf"/>
</dbReference>
<sequence>MPATSLTNSTPGRGACNQQATLRKGGIWPQVLERALVEALEKYRPPSYLRDTRLLRRFPKRNQYISDYIFAATGTRRTAKQVSSRLQQLRDTCKDVRVLNLISRREYTPEPDAASDFSLSAVGLESPSADSAPSPPTTDTTVGSPKCSVSSAPPRTFVTIQFTSPSSFSPIFSAPSSHHDQRFLSMEYPSNMDACLARVTFVTNQKISTSLHYSYFRVLIGGVVVHSELTEVAYVSSSSVGATKPQHKYSTLIIPRLWRQLCRTADLSQCTIEQDILQTHRSFDEVPTSPLHTDRSIRAVTYTFSVSRPATPPPTFYPPALLTEPSLPPEFPSSVGHGAYSRCHSQPHVVAAQYTPYAYMADTDTETSPYTYYDYTTPEAFASSSSGWSPDSYSYPYPSPSTSSSFTPSTNSSPTSSSFSEVPEPVYDATGCFDVNSRPATHSCPYVYGVDDSPEAWYHSDPPMYNTEMLLMDNVNSF</sequence>
<feature type="domain" description="TEA" evidence="4">
    <location>
        <begin position="21"/>
        <end position="96"/>
    </location>
</feature>
<feature type="compositionally biased region" description="Low complexity" evidence="3">
    <location>
        <begin position="399"/>
        <end position="420"/>
    </location>
</feature>
<organism evidence="5 6">
    <name type="scientific">Roridomyces roridus</name>
    <dbReference type="NCBI Taxonomy" id="1738132"/>
    <lineage>
        <taxon>Eukaryota</taxon>
        <taxon>Fungi</taxon>
        <taxon>Dikarya</taxon>
        <taxon>Basidiomycota</taxon>
        <taxon>Agaricomycotina</taxon>
        <taxon>Agaricomycetes</taxon>
        <taxon>Agaricomycetidae</taxon>
        <taxon>Agaricales</taxon>
        <taxon>Marasmiineae</taxon>
        <taxon>Mycenaceae</taxon>
        <taxon>Roridomyces</taxon>
    </lineage>
</organism>
<evidence type="ECO:0000313" key="5">
    <source>
        <dbReference type="EMBL" id="KAJ7609020.1"/>
    </source>
</evidence>
<dbReference type="SMART" id="SM00426">
    <property type="entry name" value="TEA"/>
    <property type="match status" value="1"/>
</dbReference>
<comment type="caution">
    <text evidence="5">The sequence shown here is derived from an EMBL/GenBank/DDBJ whole genome shotgun (WGS) entry which is preliminary data.</text>
</comment>
<name>A0AAD7B3T8_9AGAR</name>
<dbReference type="AlphaFoldDB" id="A0AAD7B3T8"/>
<reference evidence="5" key="1">
    <citation type="submission" date="2023-03" db="EMBL/GenBank/DDBJ databases">
        <title>Massive genome expansion in bonnet fungi (Mycena s.s.) driven by repeated elements and novel gene families across ecological guilds.</title>
        <authorList>
            <consortium name="Lawrence Berkeley National Laboratory"/>
            <person name="Harder C.B."/>
            <person name="Miyauchi S."/>
            <person name="Viragh M."/>
            <person name="Kuo A."/>
            <person name="Thoen E."/>
            <person name="Andreopoulos B."/>
            <person name="Lu D."/>
            <person name="Skrede I."/>
            <person name="Drula E."/>
            <person name="Henrissat B."/>
            <person name="Morin E."/>
            <person name="Kohler A."/>
            <person name="Barry K."/>
            <person name="LaButti K."/>
            <person name="Morin E."/>
            <person name="Salamov A."/>
            <person name="Lipzen A."/>
            <person name="Mereny Z."/>
            <person name="Hegedus B."/>
            <person name="Baldrian P."/>
            <person name="Stursova M."/>
            <person name="Weitz H."/>
            <person name="Taylor A."/>
            <person name="Grigoriev I.V."/>
            <person name="Nagy L.G."/>
            <person name="Martin F."/>
            <person name="Kauserud H."/>
        </authorList>
    </citation>
    <scope>NUCLEOTIDE SEQUENCE</scope>
    <source>
        <strain evidence="5">9284</strain>
    </source>
</reference>
<evidence type="ECO:0000313" key="6">
    <source>
        <dbReference type="Proteomes" id="UP001221142"/>
    </source>
</evidence>
<evidence type="ECO:0000256" key="1">
    <source>
        <dbReference type="ARBA" id="ARBA00008421"/>
    </source>
</evidence>
<feature type="region of interest" description="Disordered" evidence="3">
    <location>
        <begin position="399"/>
        <end position="422"/>
    </location>
</feature>
<feature type="region of interest" description="Disordered" evidence="3">
    <location>
        <begin position="124"/>
        <end position="151"/>
    </location>
</feature>
<dbReference type="EMBL" id="JARKIF010000042">
    <property type="protein sequence ID" value="KAJ7609020.1"/>
    <property type="molecule type" value="Genomic_DNA"/>
</dbReference>
<keyword evidence="6" id="KW-1185">Reference proteome</keyword>
<dbReference type="Pfam" id="PF01285">
    <property type="entry name" value="TEA"/>
    <property type="match status" value="1"/>
</dbReference>
<dbReference type="InterPro" id="IPR000818">
    <property type="entry name" value="TEA/ATTS_dom"/>
</dbReference>
<gene>
    <name evidence="5" type="ORF">FB45DRAFT_1067056</name>
</gene>
<evidence type="ECO:0000259" key="4">
    <source>
        <dbReference type="PROSITE" id="PS51088"/>
    </source>
</evidence>
<evidence type="ECO:0000256" key="2">
    <source>
        <dbReference type="PROSITE-ProRule" id="PRU00505"/>
    </source>
</evidence>
<dbReference type="GO" id="GO:0003700">
    <property type="term" value="F:DNA-binding transcription factor activity"/>
    <property type="evidence" value="ECO:0007669"/>
    <property type="project" value="InterPro"/>
</dbReference>